<evidence type="ECO:0000256" key="1">
    <source>
        <dbReference type="SAM" id="MobiDB-lite"/>
    </source>
</evidence>
<name>A0A645DJH1_9ZZZZ</name>
<comment type="caution">
    <text evidence="2">The sequence shown here is derived from an EMBL/GenBank/DDBJ whole genome shotgun (WGS) entry which is preliminary data.</text>
</comment>
<sequence>MGKERCRGIPDTGDEKPRNRDGKAPRHRCACRHAGRGHIDLAQIRLSEGLQHRHRQHRRKNRGPEQRTEPEGRIHGA</sequence>
<dbReference type="AlphaFoldDB" id="A0A645DJH1"/>
<feature type="compositionally biased region" description="Basic residues" evidence="1">
    <location>
        <begin position="52"/>
        <end position="61"/>
    </location>
</feature>
<feature type="compositionally biased region" description="Basic and acidic residues" evidence="1">
    <location>
        <begin position="62"/>
        <end position="77"/>
    </location>
</feature>
<gene>
    <name evidence="2" type="ORF">SDC9_136716</name>
</gene>
<proteinExistence type="predicted"/>
<evidence type="ECO:0000313" key="2">
    <source>
        <dbReference type="EMBL" id="MPM89604.1"/>
    </source>
</evidence>
<protein>
    <submittedName>
        <fullName evidence="2">Uncharacterized protein</fullName>
    </submittedName>
</protein>
<reference evidence="2" key="1">
    <citation type="submission" date="2019-08" db="EMBL/GenBank/DDBJ databases">
        <authorList>
            <person name="Kucharzyk K."/>
            <person name="Murdoch R.W."/>
            <person name="Higgins S."/>
            <person name="Loffler F."/>
        </authorList>
    </citation>
    <scope>NUCLEOTIDE SEQUENCE</scope>
</reference>
<dbReference type="EMBL" id="VSSQ01037010">
    <property type="protein sequence ID" value="MPM89604.1"/>
    <property type="molecule type" value="Genomic_DNA"/>
</dbReference>
<feature type="region of interest" description="Disordered" evidence="1">
    <location>
        <begin position="46"/>
        <end position="77"/>
    </location>
</feature>
<feature type="region of interest" description="Disordered" evidence="1">
    <location>
        <begin position="1"/>
        <end position="28"/>
    </location>
</feature>
<organism evidence="2">
    <name type="scientific">bioreactor metagenome</name>
    <dbReference type="NCBI Taxonomy" id="1076179"/>
    <lineage>
        <taxon>unclassified sequences</taxon>
        <taxon>metagenomes</taxon>
        <taxon>ecological metagenomes</taxon>
    </lineage>
</organism>
<accession>A0A645DJH1</accession>
<feature type="compositionally biased region" description="Basic and acidic residues" evidence="1">
    <location>
        <begin position="1"/>
        <end position="24"/>
    </location>
</feature>